<reference evidence="1 2" key="1">
    <citation type="submission" date="2023-04" db="EMBL/GenBank/DDBJ databases">
        <title>Spirochaete genome identified in red abalone sample constitutes a novel genus.</title>
        <authorList>
            <person name="Sharma S.P."/>
            <person name="Purcell C.M."/>
            <person name="Hyde J.R."/>
            <person name="Severin A.J."/>
        </authorList>
    </citation>
    <scope>NUCLEOTIDE SEQUENCE [LARGE SCALE GENOMIC DNA]</scope>
    <source>
        <strain evidence="1 2">SP-2023</strain>
    </source>
</reference>
<evidence type="ECO:0000313" key="2">
    <source>
        <dbReference type="Proteomes" id="UP001228690"/>
    </source>
</evidence>
<sequence>MSSDRLFSSRQQQLLQSLCCSELQLLRAEHWRASFAQLAEIWGEDPVLWQQVSYAGALISYSSPAAESAGTPPAPEFWETTLLETNFSLRLIRSILLLLRNREQSLLIPQQTHEFLLLWFRAIDPALQHSGCYQHPSDIKDLPALPDSEEAFYRHYGRLLDIKFCQGLWHAFLRHHHGELPMDFIAYTRLVFRRY</sequence>
<name>A0ABY8MGA7_9SPIO</name>
<dbReference type="EMBL" id="CP123443">
    <property type="protein sequence ID" value="WGK69050.1"/>
    <property type="molecule type" value="Genomic_DNA"/>
</dbReference>
<accession>A0ABY8MGA7</accession>
<proteinExistence type="predicted"/>
<dbReference type="Proteomes" id="UP001228690">
    <property type="component" value="Chromosome"/>
</dbReference>
<evidence type="ECO:0000313" key="1">
    <source>
        <dbReference type="EMBL" id="WGK69050.1"/>
    </source>
</evidence>
<keyword evidence="2" id="KW-1185">Reference proteome</keyword>
<gene>
    <name evidence="1" type="ORF">P0082_11290</name>
</gene>
<protein>
    <submittedName>
        <fullName evidence="1">Uncharacterized protein</fullName>
    </submittedName>
</protein>
<organism evidence="1 2">
    <name type="scientific">Candidatus Haliotispira prima</name>
    <dbReference type="NCBI Taxonomy" id="3034016"/>
    <lineage>
        <taxon>Bacteria</taxon>
        <taxon>Pseudomonadati</taxon>
        <taxon>Spirochaetota</taxon>
        <taxon>Spirochaetia</taxon>
        <taxon>Spirochaetales</taxon>
        <taxon>Spirochaetaceae</taxon>
        <taxon>Candidatus Haliotispira</taxon>
    </lineage>
</organism>
<dbReference type="RefSeq" id="WP_326927238.1">
    <property type="nucleotide sequence ID" value="NZ_CP123443.1"/>
</dbReference>